<dbReference type="Proteomes" id="UP000055590">
    <property type="component" value="Chromosome"/>
</dbReference>
<name>A0A0K1PAX4_9BACT</name>
<keyword evidence="2" id="KW-1185">Reference proteome</keyword>
<sequence length="42" mass="4919">MRPERVKRSFGRMQGIGSAALDRIRLHLHTWIGRPWRSSSQS</sequence>
<evidence type="ECO:0000313" key="2">
    <source>
        <dbReference type="Proteomes" id="UP000055590"/>
    </source>
</evidence>
<dbReference type="EMBL" id="CP012332">
    <property type="protein sequence ID" value="AKU90675.1"/>
    <property type="molecule type" value="Genomic_DNA"/>
</dbReference>
<evidence type="ECO:0000313" key="1">
    <source>
        <dbReference type="EMBL" id="AKU90675.1"/>
    </source>
</evidence>
<organism evidence="1 2">
    <name type="scientific">Vulgatibacter incomptus</name>
    <dbReference type="NCBI Taxonomy" id="1391653"/>
    <lineage>
        <taxon>Bacteria</taxon>
        <taxon>Pseudomonadati</taxon>
        <taxon>Myxococcota</taxon>
        <taxon>Myxococcia</taxon>
        <taxon>Myxococcales</taxon>
        <taxon>Cystobacterineae</taxon>
        <taxon>Vulgatibacteraceae</taxon>
        <taxon>Vulgatibacter</taxon>
    </lineage>
</organism>
<reference evidence="1 2" key="1">
    <citation type="submission" date="2015-08" db="EMBL/GenBank/DDBJ databases">
        <authorList>
            <person name="Babu N.S."/>
            <person name="Beckwith C.J."/>
            <person name="Beseler K.G."/>
            <person name="Brison A."/>
            <person name="Carone J.V."/>
            <person name="Caskin T.P."/>
            <person name="Diamond M."/>
            <person name="Durham M.E."/>
            <person name="Foxe J.M."/>
            <person name="Go M."/>
            <person name="Henderson B.A."/>
            <person name="Jones I.B."/>
            <person name="McGettigan J.A."/>
            <person name="Micheletti S.J."/>
            <person name="Nasrallah M.E."/>
            <person name="Ortiz D."/>
            <person name="Piller C.R."/>
            <person name="Privatt S.R."/>
            <person name="Schneider S.L."/>
            <person name="Sharp S."/>
            <person name="Smith T.C."/>
            <person name="Stanton J.D."/>
            <person name="Ullery H.E."/>
            <person name="Wilson R.J."/>
            <person name="Serrano M.G."/>
            <person name="Buck G."/>
            <person name="Lee V."/>
            <person name="Wang Y."/>
            <person name="Carvalho R."/>
            <person name="Voegtly L."/>
            <person name="Shi R."/>
            <person name="Duckworth R."/>
            <person name="Johnson A."/>
            <person name="Loviza R."/>
            <person name="Walstead R."/>
            <person name="Shah Z."/>
            <person name="Kiflezghi M."/>
            <person name="Wade K."/>
            <person name="Ball S.L."/>
            <person name="Bradley K.W."/>
            <person name="Asai D.J."/>
            <person name="Bowman C.A."/>
            <person name="Russell D.A."/>
            <person name="Pope W.H."/>
            <person name="Jacobs-Sera D."/>
            <person name="Hendrix R.W."/>
            <person name="Hatfull G.F."/>
        </authorList>
    </citation>
    <scope>NUCLEOTIDE SEQUENCE [LARGE SCALE GENOMIC DNA]</scope>
    <source>
        <strain evidence="1 2">DSM 27710</strain>
    </source>
</reference>
<proteinExistence type="predicted"/>
<dbReference type="AlphaFoldDB" id="A0A0K1PAX4"/>
<gene>
    <name evidence="1" type="ORF">AKJ08_1062</name>
</gene>
<accession>A0A0K1PAX4</accession>
<dbReference type="KEGG" id="vin:AKJ08_1062"/>
<protein>
    <submittedName>
        <fullName evidence="1">Uncharacterized protein</fullName>
    </submittedName>
</protein>
<dbReference type="STRING" id="1391653.AKJ08_1062"/>